<dbReference type="EMBL" id="ASHM01175532">
    <property type="protein sequence ID" value="PNX65152.1"/>
    <property type="molecule type" value="Genomic_DNA"/>
</dbReference>
<protein>
    <submittedName>
        <fullName evidence="1">Uncharacterized protein</fullName>
    </submittedName>
</protein>
<feature type="non-terminal residue" evidence="1">
    <location>
        <position position="28"/>
    </location>
</feature>
<name>A0A2K3KFV4_TRIPR</name>
<gene>
    <name evidence="1" type="ORF">L195_g062451</name>
</gene>
<evidence type="ECO:0000313" key="2">
    <source>
        <dbReference type="Proteomes" id="UP000236291"/>
    </source>
</evidence>
<sequence length="28" mass="3104">MGWRLTAAVRRLTTGGRGARVCISEKKE</sequence>
<dbReference type="AlphaFoldDB" id="A0A2K3KFV4"/>
<organism evidence="1 2">
    <name type="scientific">Trifolium pratense</name>
    <name type="common">Red clover</name>
    <dbReference type="NCBI Taxonomy" id="57577"/>
    <lineage>
        <taxon>Eukaryota</taxon>
        <taxon>Viridiplantae</taxon>
        <taxon>Streptophyta</taxon>
        <taxon>Embryophyta</taxon>
        <taxon>Tracheophyta</taxon>
        <taxon>Spermatophyta</taxon>
        <taxon>Magnoliopsida</taxon>
        <taxon>eudicotyledons</taxon>
        <taxon>Gunneridae</taxon>
        <taxon>Pentapetalae</taxon>
        <taxon>rosids</taxon>
        <taxon>fabids</taxon>
        <taxon>Fabales</taxon>
        <taxon>Fabaceae</taxon>
        <taxon>Papilionoideae</taxon>
        <taxon>50 kb inversion clade</taxon>
        <taxon>NPAAA clade</taxon>
        <taxon>Hologalegina</taxon>
        <taxon>IRL clade</taxon>
        <taxon>Trifolieae</taxon>
        <taxon>Trifolium</taxon>
    </lineage>
</organism>
<dbReference type="Proteomes" id="UP000236291">
    <property type="component" value="Unassembled WGS sequence"/>
</dbReference>
<evidence type="ECO:0000313" key="1">
    <source>
        <dbReference type="EMBL" id="PNX65152.1"/>
    </source>
</evidence>
<proteinExistence type="predicted"/>
<accession>A0A2K3KFV4</accession>
<reference evidence="1 2" key="2">
    <citation type="journal article" date="2017" name="Front. Plant Sci.">
        <title>Gene Classification and Mining of Molecular Markers Useful in Red Clover (Trifolium pratense) Breeding.</title>
        <authorList>
            <person name="Istvanek J."/>
            <person name="Dluhosova J."/>
            <person name="Dluhos P."/>
            <person name="Patkova L."/>
            <person name="Nedelnik J."/>
            <person name="Repkova J."/>
        </authorList>
    </citation>
    <scope>NUCLEOTIDE SEQUENCE [LARGE SCALE GENOMIC DNA]</scope>
    <source>
        <strain evidence="2">cv. Tatra</strain>
        <tissue evidence="1">Young leaves</tissue>
    </source>
</reference>
<comment type="caution">
    <text evidence="1">The sequence shown here is derived from an EMBL/GenBank/DDBJ whole genome shotgun (WGS) entry which is preliminary data.</text>
</comment>
<reference evidence="1 2" key="1">
    <citation type="journal article" date="2014" name="Am. J. Bot.">
        <title>Genome assembly and annotation for red clover (Trifolium pratense; Fabaceae).</title>
        <authorList>
            <person name="Istvanek J."/>
            <person name="Jaros M."/>
            <person name="Krenek A."/>
            <person name="Repkova J."/>
        </authorList>
    </citation>
    <scope>NUCLEOTIDE SEQUENCE [LARGE SCALE GENOMIC DNA]</scope>
    <source>
        <strain evidence="2">cv. Tatra</strain>
        <tissue evidence="1">Young leaves</tissue>
    </source>
</reference>